<keyword evidence="1" id="KW-0433">Leucine-rich repeat</keyword>
<evidence type="ECO:0000256" key="1">
    <source>
        <dbReference type="ARBA" id="ARBA00022614"/>
    </source>
</evidence>
<dbReference type="PANTHER" id="PTHR24373:SF275">
    <property type="entry name" value="TIR DOMAIN-CONTAINING PROTEIN"/>
    <property type="match status" value="1"/>
</dbReference>
<dbReference type="InterPro" id="IPR032675">
    <property type="entry name" value="LRR_dom_sf"/>
</dbReference>
<keyword evidence="2" id="KW-0732">Signal</keyword>
<reference evidence="5" key="1">
    <citation type="submission" date="2013-03" db="EMBL/GenBank/DDBJ databases">
        <title>The Genome Sequence of Anopheles minimus MINIMUS1.</title>
        <authorList>
            <consortium name="The Broad Institute Genomics Platform"/>
            <person name="Neafsey D.E."/>
            <person name="Walton C."/>
            <person name="Walker B."/>
            <person name="Young S.K."/>
            <person name="Zeng Q."/>
            <person name="Gargeya S."/>
            <person name="Fitzgerald M."/>
            <person name="Haas B."/>
            <person name="Abouelleil A."/>
            <person name="Allen A.W."/>
            <person name="Alvarado L."/>
            <person name="Arachchi H.M."/>
            <person name="Berlin A.M."/>
            <person name="Chapman S.B."/>
            <person name="Gainer-Dewar J."/>
            <person name="Goldberg J."/>
            <person name="Griggs A."/>
            <person name="Gujja S."/>
            <person name="Hansen M."/>
            <person name="Howarth C."/>
            <person name="Imamovic A."/>
            <person name="Ireland A."/>
            <person name="Larimer J."/>
            <person name="McCowan C."/>
            <person name="Murphy C."/>
            <person name="Pearson M."/>
            <person name="Poon T.W."/>
            <person name="Priest M."/>
            <person name="Roberts A."/>
            <person name="Saif S."/>
            <person name="Shea T."/>
            <person name="Sisk P."/>
            <person name="Sykes S."/>
            <person name="Wortman J."/>
            <person name="Nusbaum C."/>
            <person name="Birren B."/>
        </authorList>
    </citation>
    <scope>NUCLEOTIDE SEQUENCE [LARGE SCALE GENOMIC DNA]</scope>
    <source>
        <strain evidence="5">MINIMUS1</strain>
    </source>
</reference>
<evidence type="ECO:0000256" key="2">
    <source>
        <dbReference type="ARBA" id="ARBA00022729"/>
    </source>
</evidence>
<protein>
    <recommendedName>
        <fullName evidence="6">Leucine rich immune protein (Coil-less)</fullName>
    </recommendedName>
</protein>
<evidence type="ECO:0008006" key="6">
    <source>
        <dbReference type="Google" id="ProtNLM"/>
    </source>
</evidence>
<accession>A0A182WEZ7</accession>
<name>A0A182WEZ7_9DIPT</name>
<evidence type="ECO:0000256" key="3">
    <source>
        <dbReference type="ARBA" id="ARBA00022737"/>
    </source>
</evidence>
<dbReference type="VEuPathDB" id="VectorBase:AMIN008943"/>
<dbReference type="PANTHER" id="PTHR24373">
    <property type="entry name" value="SLIT RELATED LEUCINE-RICH REPEAT NEURONAL PROTEIN"/>
    <property type="match status" value="1"/>
</dbReference>
<dbReference type="Gene3D" id="3.80.10.10">
    <property type="entry name" value="Ribonuclease Inhibitor"/>
    <property type="match status" value="2"/>
</dbReference>
<dbReference type="InterPro" id="IPR050328">
    <property type="entry name" value="Dev_Immune_Receptor"/>
</dbReference>
<reference evidence="4" key="2">
    <citation type="submission" date="2020-05" db="UniProtKB">
        <authorList>
            <consortium name="EnsemblMetazoa"/>
        </authorList>
    </citation>
    <scope>IDENTIFICATION</scope>
    <source>
        <strain evidence="4">MINIMUS1</strain>
    </source>
</reference>
<dbReference type="STRING" id="112268.A0A182WEZ7"/>
<dbReference type="AlphaFoldDB" id="A0A182WEZ7"/>
<dbReference type="SMART" id="SM00369">
    <property type="entry name" value="LRR_TYP"/>
    <property type="match status" value="4"/>
</dbReference>
<dbReference type="InterPro" id="IPR001611">
    <property type="entry name" value="Leu-rich_rpt"/>
</dbReference>
<sequence length="418" mass="46830">MANELFTNTHNAYSGRALLIVLLICVTVRFEFATSSSNVTHVDGNVSCTIVNLTSDSELQNYSFLTNSTEELIFNMATVDVLNLTTPLSYITPWRVLISNSNLTRVVFPAQMSPSVVHLLKTDVEEVHFEDNNSLQNFRAEYTSLRAISPTVSKLHALETLWVSGSQLTSINFDLLQNSTVSLLYLVGNRIEMVTISPGVVCCQQLEELFLSNNLLKQIDLGIVARMSNLKVLLLENNKLTDVYALISNQNRSQSSDAAEYINGEIYCSWRQHYIKQENAEQELETPNCTDYYATLLSISLARNNLVQVNFSAFSWMNNLNLLDLSRNHLISLTASNGEVPLRLSELFASNNNIADVHLRPLTAMKAVYLYDNNVRVLNMSDLPEALDYLNLINNPVNCDELSHKSASLPILGPFTEC</sequence>
<dbReference type="InterPro" id="IPR003591">
    <property type="entry name" value="Leu-rich_rpt_typical-subtyp"/>
</dbReference>
<dbReference type="PROSITE" id="PS51450">
    <property type="entry name" value="LRR"/>
    <property type="match status" value="1"/>
</dbReference>
<keyword evidence="5" id="KW-1185">Reference proteome</keyword>
<proteinExistence type="predicted"/>
<dbReference type="SUPFAM" id="SSF52047">
    <property type="entry name" value="RNI-like"/>
    <property type="match status" value="1"/>
</dbReference>
<dbReference type="EnsemblMetazoa" id="AMIN008943-RA">
    <property type="protein sequence ID" value="AMIN008943-PA"/>
    <property type="gene ID" value="AMIN008943"/>
</dbReference>
<organism evidence="4 5">
    <name type="scientific">Anopheles minimus</name>
    <dbReference type="NCBI Taxonomy" id="112268"/>
    <lineage>
        <taxon>Eukaryota</taxon>
        <taxon>Metazoa</taxon>
        <taxon>Ecdysozoa</taxon>
        <taxon>Arthropoda</taxon>
        <taxon>Hexapoda</taxon>
        <taxon>Insecta</taxon>
        <taxon>Pterygota</taxon>
        <taxon>Neoptera</taxon>
        <taxon>Endopterygota</taxon>
        <taxon>Diptera</taxon>
        <taxon>Nematocera</taxon>
        <taxon>Culicoidea</taxon>
        <taxon>Culicidae</taxon>
        <taxon>Anophelinae</taxon>
        <taxon>Anopheles</taxon>
    </lineage>
</organism>
<evidence type="ECO:0000313" key="4">
    <source>
        <dbReference type="EnsemblMetazoa" id="AMIN008943-PA"/>
    </source>
</evidence>
<dbReference type="Proteomes" id="UP000075920">
    <property type="component" value="Unassembled WGS sequence"/>
</dbReference>
<evidence type="ECO:0000313" key="5">
    <source>
        <dbReference type="Proteomes" id="UP000075920"/>
    </source>
</evidence>
<keyword evidence="3" id="KW-0677">Repeat</keyword>